<sequence length="127" mass="14064">MATHINQEIPRERWAEYLAQLSKQEHDECVRVESINPEMGDQPLSEPLPLIHIALETKGSGAGTVEIIVGRENAEITHRILEPERLVAELNGSGGTLECLEICERGNGKTLIFFERASAFDDMAAPI</sequence>
<dbReference type="Proteomes" id="UP000182229">
    <property type="component" value="Unassembled WGS sequence"/>
</dbReference>
<dbReference type="STRING" id="83449.BON30_19820"/>
<dbReference type="RefSeq" id="WP_071899881.1">
    <property type="nucleotide sequence ID" value="NZ_MPIN01000004.1"/>
</dbReference>
<comment type="caution">
    <text evidence="1">The sequence shown here is derived from an EMBL/GenBank/DDBJ whole genome shotgun (WGS) entry which is preliminary data.</text>
</comment>
<dbReference type="Pfam" id="PF17269">
    <property type="entry name" value="DUF5335"/>
    <property type="match status" value="1"/>
</dbReference>
<reference evidence="1 2" key="2">
    <citation type="submission" date="2016-12" db="EMBL/GenBank/DDBJ databases">
        <title>Draft Genome Sequence of Cystobacter ferrugineus Strain Cbfe23.</title>
        <authorList>
            <person name="Akbar S."/>
            <person name="Dowd S.E."/>
            <person name="Stevens D.C."/>
        </authorList>
    </citation>
    <scope>NUCLEOTIDE SEQUENCE [LARGE SCALE GENOMIC DNA]</scope>
    <source>
        <strain evidence="1 2">Cbfe23</strain>
    </source>
</reference>
<reference evidence="2" key="1">
    <citation type="submission" date="2016-11" db="EMBL/GenBank/DDBJ databases">
        <authorList>
            <person name="Shukria A."/>
            <person name="Stevens D.C."/>
        </authorList>
    </citation>
    <scope>NUCLEOTIDE SEQUENCE [LARGE SCALE GENOMIC DNA]</scope>
    <source>
        <strain evidence="2">Cbfe23</strain>
    </source>
</reference>
<dbReference type="AlphaFoldDB" id="A0A1L9BBW6"/>
<dbReference type="InterPro" id="IPR035223">
    <property type="entry name" value="DUF5335"/>
</dbReference>
<name>A0A1L9BBW6_9BACT</name>
<gene>
    <name evidence="1" type="ORF">BON30_19820</name>
</gene>
<dbReference type="OrthoDB" id="5519078at2"/>
<keyword evidence="2" id="KW-1185">Reference proteome</keyword>
<evidence type="ECO:0000313" key="1">
    <source>
        <dbReference type="EMBL" id="OJH39718.1"/>
    </source>
</evidence>
<organism evidence="1 2">
    <name type="scientific">Cystobacter ferrugineus</name>
    <dbReference type="NCBI Taxonomy" id="83449"/>
    <lineage>
        <taxon>Bacteria</taxon>
        <taxon>Pseudomonadati</taxon>
        <taxon>Myxococcota</taxon>
        <taxon>Myxococcia</taxon>
        <taxon>Myxococcales</taxon>
        <taxon>Cystobacterineae</taxon>
        <taxon>Archangiaceae</taxon>
        <taxon>Cystobacter</taxon>
    </lineage>
</organism>
<evidence type="ECO:0000313" key="2">
    <source>
        <dbReference type="Proteomes" id="UP000182229"/>
    </source>
</evidence>
<accession>A0A1L9BBW6</accession>
<proteinExistence type="predicted"/>
<protein>
    <submittedName>
        <fullName evidence="1">Uncharacterized protein</fullName>
    </submittedName>
</protein>
<dbReference type="EMBL" id="MPIN01000004">
    <property type="protein sequence ID" value="OJH39718.1"/>
    <property type="molecule type" value="Genomic_DNA"/>
</dbReference>